<proteinExistence type="predicted"/>
<protein>
    <submittedName>
        <fullName evidence="2">Uncharacterized protein</fullName>
    </submittedName>
</protein>
<dbReference type="EMBL" id="JAZGQO010000006">
    <property type="protein sequence ID" value="KAK6184001.1"/>
    <property type="molecule type" value="Genomic_DNA"/>
</dbReference>
<evidence type="ECO:0000313" key="2">
    <source>
        <dbReference type="EMBL" id="KAK6184001.1"/>
    </source>
</evidence>
<evidence type="ECO:0000313" key="3">
    <source>
        <dbReference type="EMBL" id="KAK6190372.1"/>
    </source>
</evidence>
<dbReference type="AlphaFoldDB" id="A0AAN8Q170"/>
<keyword evidence="1" id="KW-0812">Transmembrane</keyword>
<dbReference type="Proteomes" id="UP001347796">
    <property type="component" value="Unassembled WGS sequence"/>
</dbReference>
<gene>
    <name evidence="3" type="ORF">SNE40_002257</name>
    <name evidence="2" type="ORF">SNE40_006552</name>
</gene>
<name>A0AAN8Q170_PATCE</name>
<evidence type="ECO:0000313" key="4">
    <source>
        <dbReference type="Proteomes" id="UP001347796"/>
    </source>
</evidence>
<evidence type="ECO:0000256" key="1">
    <source>
        <dbReference type="SAM" id="Phobius"/>
    </source>
</evidence>
<keyword evidence="1" id="KW-0472">Membrane</keyword>
<dbReference type="EMBL" id="JAZGQO010000002">
    <property type="protein sequence ID" value="KAK6190372.1"/>
    <property type="molecule type" value="Genomic_DNA"/>
</dbReference>
<comment type="caution">
    <text evidence="2">The sequence shown here is derived from an EMBL/GenBank/DDBJ whole genome shotgun (WGS) entry which is preliminary data.</text>
</comment>
<feature type="transmembrane region" description="Helical" evidence="1">
    <location>
        <begin position="20"/>
        <end position="39"/>
    </location>
</feature>
<reference evidence="2 4" key="1">
    <citation type="submission" date="2024-01" db="EMBL/GenBank/DDBJ databases">
        <title>The genome of the rayed Mediterranean limpet Patella caerulea (Linnaeus, 1758).</title>
        <authorList>
            <person name="Anh-Thu Weber A."/>
            <person name="Halstead-Nussloch G."/>
        </authorList>
    </citation>
    <scope>NUCLEOTIDE SEQUENCE [LARGE SCALE GENOMIC DNA]</scope>
    <source>
        <strain evidence="2">AATW-2023a</strain>
        <tissue evidence="2">Whole specimen</tissue>
    </source>
</reference>
<keyword evidence="4" id="KW-1185">Reference proteome</keyword>
<keyword evidence="1" id="KW-1133">Transmembrane helix</keyword>
<organism evidence="2 4">
    <name type="scientific">Patella caerulea</name>
    <name type="common">Rayed Mediterranean limpet</name>
    <dbReference type="NCBI Taxonomy" id="87958"/>
    <lineage>
        <taxon>Eukaryota</taxon>
        <taxon>Metazoa</taxon>
        <taxon>Spiralia</taxon>
        <taxon>Lophotrochozoa</taxon>
        <taxon>Mollusca</taxon>
        <taxon>Gastropoda</taxon>
        <taxon>Patellogastropoda</taxon>
        <taxon>Patelloidea</taxon>
        <taxon>Patellidae</taxon>
        <taxon>Patella</taxon>
    </lineage>
</organism>
<accession>A0AAN8Q170</accession>
<sequence length="74" mass="8221">MSKTLGSAIPVLKQQDLGLTIGVLSSLIILYIILAVMIYKPRRTNSQSSAQRLHDPLNYSRQYSSVENSINLSN</sequence>